<dbReference type="EMBL" id="FZQP02002137">
    <property type="protein sequence ID" value="VVC94870.1"/>
    <property type="molecule type" value="Genomic_DNA"/>
</dbReference>
<dbReference type="AlphaFoldDB" id="A0A5E4QB79"/>
<feature type="region of interest" description="Disordered" evidence="1">
    <location>
        <begin position="41"/>
        <end position="119"/>
    </location>
</feature>
<keyword evidence="3" id="KW-1185">Reference proteome</keyword>
<dbReference type="Proteomes" id="UP000324832">
    <property type="component" value="Unassembled WGS sequence"/>
</dbReference>
<sequence>MFIDGQNVLKEWGTRDKENRKRTLRKTSDIEERWTEKRCMERDRGNGPSLCAINTKSSFDRYRSPYDLPMLQGGRSLRRRQTRQSARRKRSQRLTRARSRSATDPLPPGLSPILFPAHL</sequence>
<organism evidence="2 3">
    <name type="scientific">Leptidea sinapis</name>
    <dbReference type="NCBI Taxonomy" id="189913"/>
    <lineage>
        <taxon>Eukaryota</taxon>
        <taxon>Metazoa</taxon>
        <taxon>Ecdysozoa</taxon>
        <taxon>Arthropoda</taxon>
        <taxon>Hexapoda</taxon>
        <taxon>Insecta</taxon>
        <taxon>Pterygota</taxon>
        <taxon>Neoptera</taxon>
        <taxon>Endopterygota</taxon>
        <taxon>Lepidoptera</taxon>
        <taxon>Glossata</taxon>
        <taxon>Ditrysia</taxon>
        <taxon>Papilionoidea</taxon>
        <taxon>Pieridae</taxon>
        <taxon>Dismorphiinae</taxon>
        <taxon>Leptidea</taxon>
    </lineage>
</organism>
<evidence type="ECO:0000313" key="3">
    <source>
        <dbReference type="Proteomes" id="UP000324832"/>
    </source>
</evidence>
<feature type="compositionally biased region" description="Basic residues" evidence="1">
    <location>
        <begin position="76"/>
        <end position="99"/>
    </location>
</feature>
<protein>
    <submittedName>
        <fullName evidence="2">Uncharacterized protein</fullName>
    </submittedName>
</protein>
<reference evidence="2 3" key="1">
    <citation type="submission" date="2017-07" db="EMBL/GenBank/DDBJ databases">
        <authorList>
            <person name="Talla V."/>
            <person name="Backstrom N."/>
        </authorList>
    </citation>
    <scope>NUCLEOTIDE SEQUENCE [LARGE SCALE GENOMIC DNA]</scope>
</reference>
<evidence type="ECO:0000313" key="2">
    <source>
        <dbReference type="EMBL" id="VVC94870.1"/>
    </source>
</evidence>
<proteinExistence type="predicted"/>
<accession>A0A5E4QB79</accession>
<name>A0A5E4QB79_9NEOP</name>
<evidence type="ECO:0000256" key="1">
    <source>
        <dbReference type="SAM" id="MobiDB-lite"/>
    </source>
</evidence>
<gene>
    <name evidence="2" type="ORF">LSINAPIS_LOCUS6719</name>
</gene>